<dbReference type="RefSeq" id="WP_353874437.1">
    <property type="nucleotide sequence ID" value="NZ_JBEVCJ010000005.1"/>
</dbReference>
<dbReference type="EMBL" id="JBEVCJ010000005">
    <property type="protein sequence ID" value="MET1254824.1"/>
    <property type="molecule type" value="Genomic_DNA"/>
</dbReference>
<reference evidence="1 2" key="1">
    <citation type="submission" date="2024-06" db="EMBL/GenBank/DDBJ databases">
        <authorList>
            <person name="Li F."/>
        </authorList>
    </citation>
    <scope>NUCLEOTIDE SEQUENCE [LARGE SCALE GENOMIC DNA]</scope>
    <source>
        <strain evidence="1 2">GXAS 311</strain>
    </source>
</reference>
<organism evidence="1 2">
    <name type="scientific">Aliikangiella maris</name>
    <dbReference type="NCBI Taxonomy" id="3162458"/>
    <lineage>
        <taxon>Bacteria</taxon>
        <taxon>Pseudomonadati</taxon>
        <taxon>Pseudomonadota</taxon>
        <taxon>Gammaproteobacteria</taxon>
        <taxon>Oceanospirillales</taxon>
        <taxon>Pleioneaceae</taxon>
        <taxon>Aliikangiella</taxon>
    </lineage>
</organism>
<evidence type="ECO:0000313" key="1">
    <source>
        <dbReference type="EMBL" id="MET1254824.1"/>
    </source>
</evidence>
<comment type="caution">
    <text evidence="1">The sequence shown here is derived from an EMBL/GenBank/DDBJ whole genome shotgun (WGS) entry which is preliminary data.</text>
</comment>
<protein>
    <submittedName>
        <fullName evidence="1">Uncharacterized protein</fullName>
    </submittedName>
</protein>
<gene>
    <name evidence="1" type="ORF">ABVT43_06795</name>
</gene>
<keyword evidence="2" id="KW-1185">Reference proteome</keyword>
<name>A0ABV2BSD7_9GAMM</name>
<accession>A0ABV2BSD7</accession>
<sequence>MKKIHNEKNTMMIRNIMIKSLKLGLLINFLNQPILADGAKHDASCQQAIKTFQKTLDNQFIQANKATGHTHFKSGIYLKYYIENEKKAFICSNFSITESGNYQLKHNKDFVILYLNGDQITLTR</sequence>
<dbReference type="Proteomes" id="UP001548189">
    <property type="component" value="Unassembled WGS sequence"/>
</dbReference>
<evidence type="ECO:0000313" key="2">
    <source>
        <dbReference type="Proteomes" id="UP001548189"/>
    </source>
</evidence>
<proteinExistence type="predicted"/>